<keyword evidence="3" id="KW-1185">Reference proteome</keyword>
<evidence type="ECO:0000313" key="3">
    <source>
        <dbReference type="Proteomes" id="UP000266272"/>
    </source>
</evidence>
<evidence type="ECO:0000313" key="2">
    <source>
        <dbReference type="EMBL" id="RFU74132.1"/>
    </source>
</evidence>
<accession>A0A395NDE2</accession>
<dbReference type="OrthoDB" id="4876019at2759"/>
<evidence type="ECO:0000256" key="1">
    <source>
        <dbReference type="SAM" id="SignalP"/>
    </source>
</evidence>
<comment type="caution">
    <text evidence="2">The sequence shown here is derived from an EMBL/GenBank/DDBJ whole genome shotgun (WGS) entry which is preliminary data.</text>
</comment>
<feature type="signal peptide" evidence="1">
    <location>
        <begin position="1"/>
        <end position="19"/>
    </location>
</feature>
<organism evidence="2 3">
    <name type="scientific">Trichoderma arundinaceum</name>
    <dbReference type="NCBI Taxonomy" id="490622"/>
    <lineage>
        <taxon>Eukaryota</taxon>
        <taxon>Fungi</taxon>
        <taxon>Dikarya</taxon>
        <taxon>Ascomycota</taxon>
        <taxon>Pezizomycotina</taxon>
        <taxon>Sordariomycetes</taxon>
        <taxon>Hypocreomycetidae</taxon>
        <taxon>Hypocreales</taxon>
        <taxon>Hypocreaceae</taxon>
        <taxon>Trichoderma</taxon>
    </lineage>
</organism>
<keyword evidence="1" id="KW-0732">Signal</keyword>
<protein>
    <recommendedName>
        <fullName evidence="4">Ecp2 effector protein domain-containing protein</fullName>
    </recommendedName>
</protein>
<sequence length="133" mass="13966">MQLTTAIFTTLCLALSATADQRICFPLPGDENTIPQAILDLDSQTKLNWAATLCSQLTFPSDGLQEAKTAAADGILGDDGRLYGLELAVHDIQTEDNCRVNANALLGAGACPGGGLLTLSGPLEQWSYITALN</sequence>
<feature type="chain" id="PRO_5017206738" description="Ecp2 effector protein domain-containing protein" evidence="1">
    <location>
        <begin position="20"/>
        <end position="133"/>
    </location>
</feature>
<proteinExistence type="predicted"/>
<gene>
    <name evidence="2" type="ORF">TARUN_8132</name>
</gene>
<evidence type="ECO:0008006" key="4">
    <source>
        <dbReference type="Google" id="ProtNLM"/>
    </source>
</evidence>
<name>A0A395NDE2_TRIAR</name>
<dbReference type="AlphaFoldDB" id="A0A395NDE2"/>
<dbReference type="EMBL" id="PXOA01000568">
    <property type="protein sequence ID" value="RFU74132.1"/>
    <property type="molecule type" value="Genomic_DNA"/>
</dbReference>
<dbReference type="Proteomes" id="UP000266272">
    <property type="component" value="Unassembled WGS sequence"/>
</dbReference>
<reference evidence="2 3" key="1">
    <citation type="journal article" date="2018" name="PLoS Pathog.">
        <title>Evolution of structural diversity of trichothecenes, a family of toxins produced by plant pathogenic and entomopathogenic fungi.</title>
        <authorList>
            <person name="Proctor R.H."/>
            <person name="McCormick S.P."/>
            <person name="Kim H.S."/>
            <person name="Cardoza R.E."/>
            <person name="Stanley A.M."/>
            <person name="Lindo L."/>
            <person name="Kelly A."/>
            <person name="Brown D.W."/>
            <person name="Lee T."/>
            <person name="Vaughan M.M."/>
            <person name="Alexander N.J."/>
            <person name="Busman M."/>
            <person name="Gutierrez S."/>
        </authorList>
    </citation>
    <scope>NUCLEOTIDE SEQUENCE [LARGE SCALE GENOMIC DNA]</scope>
    <source>
        <strain evidence="2 3">IBT 40837</strain>
    </source>
</reference>